<reference evidence="2" key="1">
    <citation type="submission" date="2021-04" db="EMBL/GenBank/DDBJ databases">
        <authorList>
            <person name="Tunstrom K."/>
        </authorList>
    </citation>
    <scope>NUCLEOTIDE SEQUENCE</scope>
</reference>
<dbReference type="OrthoDB" id="7349658at2759"/>
<protein>
    <submittedName>
        <fullName evidence="2">(apollo) hypothetical protein</fullName>
    </submittedName>
</protein>
<keyword evidence="3" id="KW-1185">Reference proteome</keyword>
<organism evidence="2 3">
    <name type="scientific">Parnassius apollo</name>
    <name type="common">Apollo butterfly</name>
    <name type="synonym">Papilio apollo</name>
    <dbReference type="NCBI Taxonomy" id="110799"/>
    <lineage>
        <taxon>Eukaryota</taxon>
        <taxon>Metazoa</taxon>
        <taxon>Ecdysozoa</taxon>
        <taxon>Arthropoda</taxon>
        <taxon>Hexapoda</taxon>
        <taxon>Insecta</taxon>
        <taxon>Pterygota</taxon>
        <taxon>Neoptera</taxon>
        <taxon>Endopterygota</taxon>
        <taxon>Lepidoptera</taxon>
        <taxon>Glossata</taxon>
        <taxon>Ditrysia</taxon>
        <taxon>Papilionoidea</taxon>
        <taxon>Papilionidae</taxon>
        <taxon>Parnassiinae</taxon>
        <taxon>Parnassini</taxon>
        <taxon>Parnassius</taxon>
        <taxon>Parnassius</taxon>
    </lineage>
</organism>
<dbReference type="EMBL" id="CAJQZP010000942">
    <property type="protein sequence ID" value="CAG4999812.1"/>
    <property type="molecule type" value="Genomic_DNA"/>
</dbReference>
<evidence type="ECO:0000256" key="1">
    <source>
        <dbReference type="SAM" id="MobiDB-lite"/>
    </source>
</evidence>
<evidence type="ECO:0000313" key="2">
    <source>
        <dbReference type="EMBL" id="CAG4999812.1"/>
    </source>
</evidence>
<accession>A0A8S3X489</accession>
<proteinExistence type="predicted"/>
<feature type="non-terminal residue" evidence="2">
    <location>
        <position position="1"/>
    </location>
</feature>
<sequence length="228" mass="26563">EVALVNVSLHKYGASKFLKKKSLKKDKKMKRRTDIIMDNALKNVKYYKANERNEEQADNKLKENLALNSTEIDNLPKEMPDINNFLININQIDLPKKDRCDLCLEYEMASVDHKAKLKEKFDTHLKEKDLCRLEKKNDRRNIGEGNICTVYDLQAVMQGPLGDSSSFYYISKLNCLNFTMAELAQKSDKKTNKEQEIEGNQGRRGEDRIEEETVGSYGDVYNYFWDEK</sequence>
<name>A0A8S3X489_PARAO</name>
<feature type="region of interest" description="Disordered" evidence="1">
    <location>
        <begin position="187"/>
        <end position="211"/>
    </location>
</feature>
<evidence type="ECO:0000313" key="3">
    <source>
        <dbReference type="Proteomes" id="UP000691718"/>
    </source>
</evidence>
<comment type="caution">
    <text evidence="2">The sequence shown here is derived from an EMBL/GenBank/DDBJ whole genome shotgun (WGS) entry which is preliminary data.</text>
</comment>
<dbReference type="Proteomes" id="UP000691718">
    <property type="component" value="Unassembled WGS sequence"/>
</dbReference>
<gene>
    <name evidence="2" type="ORF">PAPOLLO_LOCUS13595</name>
</gene>
<feature type="compositionally biased region" description="Basic and acidic residues" evidence="1">
    <location>
        <begin position="187"/>
        <end position="207"/>
    </location>
</feature>
<dbReference type="AlphaFoldDB" id="A0A8S3X489"/>